<reference evidence="3" key="2">
    <citation type="journal article" date="2010" name="Nature">
        <title>Comparative genomics reveals mobile pathogenicity chromosomes in Fusarium.</title>
        <authorList>
            <person name="Ma L.J."/>
            <person name="van der Does H.C."/>
            <person name="Borkovich K.A."/>
            <person name="Coleman J.J."/>
            <person name="Daboussi M.J."/>
            <person name="Di Pietro A."/>
            <person name="Dufresne M."/>
            <person name="Freitag M."/>
            <person name="Grabherr M."/>
            <person name="Henrissat B."/>
            <person name="Houterman P.M."/>
            <person name="Kang S."/>
            <person name="Shim W.B."/>
            <person name="Woloshuk C."/>
            <person name="Xie X."/>
            <person name="Xu J.R."/>
            <person name="Antoniw J."/>
            <person name="Baker S.E."/>
            <person name="Bluhm B.H."/>
            <person name="Breakspear A."/>
            <person name="Brown D.W."/>
            <person name="Butchko R.A."/>
            <person name="Chapman S."/>
            <person name="Coulson R."/>
            <person name="Coutinho P.M."/>
            <person name="Danchin E.G."/>
            <person name="Diener A."/>
            <person name="Gale L.R."/>
            <person name="Gardiner D.M."/>
            <person name="Goff S."/>
            <person name="Hammond-Kosack K.E."/>
            <person name="Hilburn K."/>
            <person name="Hua-Van A."/>
            <person name="Jonkers W."/>
            <person name="Kazan K."/>
            <person name="Kodira C.D."/>
            <person name="Koehrsen M."/>
            <person name="Kumar L."/>
            <person name="Lee Y.H."/>
            <person name="Li L."/>
            <person name="Manners J.M."/>
            <person name="Miranda-Saavedra D."/>
            <person name="Mukherjee M."/>
            <person name="Park G."/>
            <person name="Park J."/>
            <person name="Park S.Y."/>
            <person name="Proctor R.H."/>
            <person name="Regev A."/>
            <person name="Ruiz-Roldan M.C."/>
            <person name="Sain D."/>
            <person name="Sakthikumar S."/>
            <person name="Sykes S."/>
            <person name="Schwartz D.C."/>
            <person name="Turgeon B.G."/>
            <person name="Wapinski I."/>
            <person name="Yoder O."/>
            <person name="Young S."/>
            <person name="Zeng Q."/>
            <person name="Zhou S."/>
            <person name="Galagan J."/>
            <person name="Cuomo C.A."/>
            <person name="Kistler H.C."/>
            <person name="Rep M."/>
        </authorList>
    </citation>
    <scope>NUCLEOTIDE SEQUENCE [LARGE SCALE GENOMIC DNA]</scope>
    <source>
        <strain evidence="3">4287</strain>
    </source>
</reference>
<feature type="region of interest" description="Disordered" evidence="1">
    <location>
        <begin position="1"/>
        <end position="41"/>
    </location>
</feature>
<reference evidence="3" key="1">
    <citation type="submission" date="2007-04" db="EMBL/GenBank/DDBJ databases">
        <authorList>
            <consortium name="The Broad Institute Genome Sequencing Platform"/>
            <person name="Birren B."/>
            <person name="Lander E."/>
            <person name="Galagan J."/>
            <person name="Nusbaum C."/>
            <person name="Devon K."/>
            <person name="Ma L.-J."/>
            <person name="Jaffe D."/>
            <person name="Butler J."/>
            <person name="Alvarez P."/>
            <person name="Gnerre S."/>
            <person name="Grabherr M."/>
            <person name="Kleber M."/>
            <person name="Mauceli E."/>
            <person name="Brockman W."/>
            <person name="MacCallum I.A."/>
            <person name="Young S."/>
            <person name="LaButti K."/>
            <person name="DeCaprio D."/>
            <person name="Crawford M."/>
            <person name="Koehrsen M."/>
            <person name="Engels R."/>
            <person name="Montgomery P."/>
            <person name="Pearson M."/>
            <person name="Howarth C."/>
            <person name="Larson L."/>
            <person name="White J."/>
            <person name="O'Leary S."/>
            <person name="Kodira C."/>
            <person name="Zeng Q."/>
            <person name="Yandava C."/>
            <person name="Alvarado L."/>
            <person name="Kistler C."/>
            <person name="Shim W.-B."/>
            <person name="Kang S."/>
            <person name="Woloshuk C."/>
        </authorList>
    </citation>
    <scope>NUCLEOTIDE SEQUENCE</scope>
    <source>
        <strain evidence="3">4287</strain>
    </source>
</reference>
<name>A0A0J9VNE6_FUSO4</name>
<dbReference type="CDD" id="cd14686">
    <property type="entry name" value="bZIP"/>
    <property type="match status" value="1"/>
</dbReference>
<dbReference type="PANTHER" id="PTHR40618">
    <property type="entry name" value="B-ZIP TRANSCRIPTION FACTOR (EUROFUNG)-RELATED"/>
    <property type="match status" value="1"/>
</dbReference>
<feature type="compositionally biased region" description="Polar residues" evidence="1">
    <location>
        <begin position="129"/>
        <end position="138"/>
    </location>
</feature>
<dbReference type="GO" id="GO:0003700">
    <property type="term" value="F:DNA-binding transcription factor activity"/>
    <property type="evidence" value="ECO:0007669"/>
    <property type="project" value="InterPro"/>
</dbReference>
<dbReference type="PROSITE" id="PS00036">
    <property type="entry name" value="BZIP_BASIC"/>
    <property type="match status" value="1"/>
</dbReference>
<evidence type="ECO:0000313" key="4">
    <source>
        <dbReference type="Proteomes" id="UP000009097"/>
    </source>
</evidence>
<organism evidence="3 4">
    <name type="scientific">Fusarium oxysporum f. sp. lycopersici (strain 4287 / CBS 123668 / FGSC 9935 / NRRL 34936)</name>
    <name type="common">Fusarium vascular wilt of tomato</name>
    <dbReference type="NCBI Taxonomy" id="426428"/>
    <lineage>
        <taxon>Eukaryota</taxon>
        <taxon>Fungi</taxon>
        <taxon>Dikarya</taxon>
        <taxon>Ascomycota</taxon>
        <taxon>Pezizomycotina</taxon>
        <taxon>Sordariomycetes</taxon>
        <taxon>Hypocreomycetidae</taxon>
        <taxon>Hypocreales</taxon>
        <taxon>Nectriaceae</taxon>
        <taxon>Fusarium</taxon>
        <taxon>Fusarium oxysporum species complex</taxon>
    </lineage>
</organism>
<dbReference type="Gene3D" id="1.20.5.170">
    <property type="match status" value="1"/>
</dbReference>
<dbReference type="EMBL" id="DS231711">
    <property type="protein sequence ID" value="KNB12629.1"/>
    <property type="molecule type" value="Genomic_DNA"/>
</dbReference>
<feature type="compositionally biased region" description="Basic and acidic residues" evidence="1">
    <location>
        <begin position="102"/>
        <end position="116"/>
    </location>
</feature>
<protein>
    <recommendedName>
        <fullName evidence="2">BZIP domain-containing protein</fullName>
    </recommendedName>
</protein>
<feature type="region of interest" description="Disordered" evidence="1">
    <location>
        <begin position="98"/>
        <end position="141"/>
    </location>
</feature>
<proteinExistence type="predicted"/>
<dbReference type="RefSeq" id="XP_018250674.1">
    <property type="nucleotide sequence ID" value="XM_018400978.1"/>
</dbReference>
<sequence>MPESKSPNYLGPMGTDASKSRRERNREAQQQFRKRRQAAEAARVQRLKRLEGVVERMSTVIVDFADKMLQEEVLKQYPALAADVQDVITQVLVLANEAGDPEETRSNERHEEKSPDYGDDDSDTRRCSQDSASPSGLQNLPIGMPFSFDQQDMFITSSPPEHSQLKDTPQIVYPTIQNPLFYSHSPHLTPSPITHSLGSGLWNTPKPLSPTSVSSCLIQSRFNVGSRFSDQAAVAHTFPGQTNLPYRAPYYDSISKTL</sequence>
<dbReference type="GeneID" id="28961393"/>
<dbReference type="PANTHER" id="PTHR40618:SF1">
    <property type="entry name" value="B-ZIP TRANSCRIPTION FACTOR (EUROFUNG)"/>
    <property type="match status" value="1"/>
</dbReference>
<dbReference type="KEGG" id="fox:FOXG_20687"/>
<gene>
    <name evidence="3" type="ORF">FOXG_20687</name>
</gene>
<dbReference type="OrthoDB" id="3555317at2759"/>
<accession>A0A0J9VNE6</accession>
<dbReference type="AlphaFoldDB" id="A0A0J9VNE6"/>
<feature type="compositionally biased region" description="Basic and acidic residues" evidence="1">
    <location>
        <begin position="18"/>
        <end position="27"/>
    </location>
</feature>
<evidence type="ECO:0000313" key="3">
    <source>
        <dbReference type="EMBL" id="KNB12629.1"/>
    </source>
</evidence>
<evidence type="ECO:0000256" key="1">
    <source>
        <dbReference type="SAM" id="MobiDB-lite"/>
    </source>
</evidence>
<dbReference type="InterPro" id="IPR004827">
    <property type="entry name" value="bZIP"/>
</dbReference>
<dbReference type="Proteomes" id="UP000009097">
    <property type="component" value="Unassembled WGS sequence"/>
</dbReference>
<dbReference type="VEuPathDB" id="FungiDB:FOXG_20687"/>
<feature type="domain" description="BZIP" evidence="2">
    <location>
        <begin position="21"/>
        <end position="35"/>
    </location>
</feature>
<evidence type="ECO:0000259" key="2">
    <source>
        <dbReference type="PROSITE" id="PS00036"/>
    </source>
</evidence>